<comment type="caution">
    <text evidence="2">The sequence shown here is derived from an EMBL/GenBank/DDBJ whole genome shotgun (WGS) entry which is preliminary data.</text>
</comment>
<dbReference type="AlphaFoldDB" id="A0A369QKY8"/>
<dbReference type="RefSeq" id="WP_115374570.1">
    <property type="nucleotide sequence ID" value="NZ_QASA01000001.1"/>
</dbReference>
<keyword evidence="3" id="KW-1185">Reference proteome</keyword>
<dbReference type="Gene3D" id="2.60.120.10">
    <property type="entry name" value="Jelly Rolls"/>
    <property type="match status" value="1"/>
</dbReference>
<dbReference type="CDD" id="cd00038">
    <property type="entry name" value="CAP_ED"/>
    <property type="match status" value="1"/>
</dbReference>
<evidence type="ECO:0000313" key="3">
    <source>
        <dbReference type="Proteomes" id="UP000253919"/>
    </source>
</evidence>
<reference evidence="2 3" key="1">
    <citation type="submission" date="2018-04" db="EMBL/GenBank/DDBJ databases">
        <title>Adhaeribacter sp. HMF7616 genome sequencing and assembly.</title>
        <authorList>
            <person name="Kang H."/>
            <person name="Kang J."/>
            <person name="Cha I."/>
            <person name="Kim H."/>
            <person name="Joh K."/>
        </authorList>
    </citation>
    <scope>NUCLEOTIDE SEQUENCE [LARGE SCALE GENOMIC DNA]</scope>
    <source>
        <strain evidence="2 3">HMF7616</strain>
    </source>
</reference>
<keyword evidence="2" id="KW-0418">Kinase</keyword>
<gene>
    <name evidence="2" type="ORF">AHMF7616_04213</name>
</gene>
<name>A0A369QKY8_9BACT</name>
<keyword evidence="2" id="KW-0808">Transferase</keyword>
<evidence type="ECO:0000259" key="1">
    <source>
        <dbReference type="PROSITE" id="PS50042"/>
    </source>
</evidence>
<feature type="domain" description="Cyclic nucleotide-binding" evidence="1">
    <location>
        <begin position="10"/>
        <end position="114"/>
    </location>
</feature>
<dbReference type="OrthoDB" id="758145at2"/>
<dbReference type="InterPro" id="IPR018490">
    <property type="entry name" value="cNMP-bd_dom_sf"/>
</dbReference>
<dbReference type="PROSITE" id="PS50042">
    <property type="entry name" value="CNMP_BINDING_3"/>
    <property type="match status" value="1"/>
</dbReference>
<dbReference type="SUPFAM" id="SSF51206">
    <property type="entry name" value="cAMP-binding domain-like"/>
    <property type="match status" value="1"/>
</dbReference>
<dbReference type="EMBL" id="QASA01000001">
    <property type="protein sequence ID" value="RDC65583.1"/>
    <property type="molecule type" value="Genomic_DNA"/>
</dbReference>
<proteinExistence type="predicted"/>
<dbReference type="EC" id="2.7.11.1" evidence="2"/>
<protein>
    <submittedName>
        <fullName evidence="2">Non-specific serine/threonine protein kinase</fullName>
        <ecNumber evidence="2">2.7.11.1</ecNumber>
    </submittedName>
</protein>
<evidence type="ECO:0000313" key="2">
    <source>
        <dbReference type="EMBL" id="RDC65583.1"/>
    </source>
</evidence>
<organism evidence="2 3">
    <name type="scientific">Adhaeribacter pallidiroseus</name>
    <dbReference type="NCBI Taxonomy" id="2072847"/>
    <lineage>
        <taxon>Bacteria</taxon>
        <taxon>Pseudomonadati</taxon>
        <taxon>Bacteroidota</taxon>
        <taxon>Cytophagia</taxon>
        <taxon>Cytophagales</taxon>
        <taxon>Hymenobacteraceae</taxon>
        <taxon>Adhaeribacter</taxon>
    </lineage>
</organism>
<dbReference type="Pfam" id="PF00027">
    <property type="entry name" value="cNMP_binding"/>
    <property type="match status" value="1"/>
</dbReference>
<accession>A0A369QKY8</accession>
<keyword evidence="2" id="KW-0723">Serine/threonine-protein kinase</keyword>
<sequence>MKELLTYILQFGNLNPAQIALVSSKATELHLPKEEYYLQAGQVARQFGFLVEGIMRVCYYNHKGEEITKYFIDENNIVVDLASFDNNLPSTAYVQAVTDCRLIVFAKPDWQDLLNIIIGWDAIVHKITSKALLLKIERISPLVAEDATTRYLQFMEKYPILVNRIPLVYLASYLGITQSSLSRIRKNIR</sequence>
<dbReference type="InterPro" id="IPR014710">
    <property type="entry name" value="RmlC-like_jellyroll"/>
</dbReference>
<dbReference type="Proteomes" id="UP000253919">
    <property type="component" value="Unassembled WGS sequence"/>
</dbReference>
<dbReference type="InterPro" id="IPR000595">
    <property type="entry name" value="cNMP-bd_dom"/>
</dbReference>
<dbReference type="GO" id="GO:0004674">
    <property type="term" value="F:protein serine/threonine kinase activity"/>
    <property type="evidence" value="ECO:0007669"/>
    <property type="project" value="UniProtKB-KW"/>
</dbReference>